<feature type="compositionally biased region" description="Polar residues" evidence="1">
    <location>
        <begin position="64"/>
        <end position="80"/>
    </location>
</feature>
<sequence length="127" mass="13224">MESDRLANGDELVSGEPVPFGFAFALERDSSSFVRHCLDLSVCEFEFECISFLQAGEIEPQPPASSVSSGSDQAQASPTSAMEPGVSGSGKVQTAALVFLQINASPTAGFAVNMSNGGSEIAKDCRL</sequence>
<evidence type="ECO:0000256" key="1">
    <source>
        <dbReference type="SAM" id="MobiDB-lite"/>
    </source>
</evidence>
<name>A0A2I0VKR4_9ASPA</name>
<feature type="region of interest" description="Disordered" evidence="1">
    <location>
        <begin position="59"/>
        <end position="88"/>
    </location>
</feature>
<evidence type="ECO:0000313" key="2">
    <source>
        <dbReference type="EMBL" id="PKU64006.1"/>
    </source>
</evidence>
<dbReference type="Proteomes" id="UP000233837">
    <property type="component" value="Unassembled WGS sequence"/>
</dbReference>
<organism evidence="2 3">
    <name type="scientific">Dendrobium catenatum</name>
    <dbReference type="NCBI Taxonomy" id="906689"/>
    <lineage>
        <taxon>Eukaryota</taxon>
        <taxon>Viridiplantae</taxon>
        <taxon>Streptophyta</taxon>
        <taxon>Embryophyta</taxon>
        <taxon>Tracheophyta</taxon>
        <taxon>Spermatophyta</taxon>
        <taxon>Magnoliopsida</taxon>
        <taxon>Liliopsida</taxon>
        <taxon>Asparagales</taxon>
        <taxon>Orchidaceae</taxon>
        <taxon>Epidendroideae</taxon>
        <taxon>Malaxideae</taxon>
        <taxon>Dendrobiinae</taxon>
        <taxon>Dendrobium</taxon>
    </lineage>
</organism>
<dbReference type="EMBL" id="KZ503453">
    <property type="protein sequence ID" value="PKU64006.1"/>
    <property type="molecule type" value="Genomic_DNA"/>
</dbReference>
<protein>
    <submittedName>
        <fullName evidence="2">Uncharacterized protein</fullName>
    </submittedName>
</protein>
<gene>
    <name evidence="2" type="ORF">MA16_Dca012592</name>
</gene>
<accession>A0A2I0VKR4</accession>
<keyword evidence="3" id="KW-1185">Reference proteome</keyword>
<reference evidence="2 3" key="1">
    <citation type="journal article" date="2016" name="Sci. Rep.">
        <title>The Dendrobium catenatum Lindl. genome sequence provides insights into polysaccharide synthase, floral development and adaptive evolution.</title>
        <authorList>
            <person name="Zhang G.Q."/>
            <person name="Xu Q."/>
            <person name="Bian C."/>
            <person name="Tsai W.C."/>
            <person name="Yeh C.M."/>
            <person name="Liu K.W."/>
            <person name="Yoshida K."/>
            <person name="Zhang L.S."/>
            <person name="Chang S.B."/>
            <person name="Chen F."/>
            <person name="Shi Y."/>
            <person name="Su Y.Y."/>
            <person name="Zhang Y.Q."/>
            <person name="Chen L.J."/>
            <person name="Yin Y."/>
            <person name="Lin M."/>
            <person name="Huang H."/>
            <person name="Deng H."/>
            <person name="Wang Z.W."/>
            <person name="Zhu S.L."/>
            <person name="Zhao X."/>
            <person name="Deng C."/>
            <person name="Niu S.C."/>
            <person name="Huang J."/>
            <person name="Wang M."/>
            <person name="Liu G.H."/>
            <person name="Yang H.J."/>
            <person name="Xiao X.J."/>
            <person name="Hsiao Y.Y."/>
            <person name="Wu W.L."/>
            <person name="Chen Y.Y."/>
            <person name="Mitsuda N."/>
            <person name="Ohme-Takagi M."/>
            <person name="Luo Y.B."/>
            <person name="Van de Peer Y."/>
            <person name="Liu Z.J."/>
        </authorList>
    </citation>
    <scope>NUCLEOTIDE SEQUENCE [LARGE SCALE GENOMIC DNA]</scope>
    <source>
        <tissue evidence="2">The whole plant</tissue>
    </source>
</reference>
<reference evidence="2 3" key="2">
    <citation type="journal article" date="2017" name="Nature">
        <title>The Apostasia genome and the evolution of orchids.</title>
        <authorList>
            <person name="Zhang G.Q."/>
            <person name="Liu K.W."/>
            <person name="Li Z."/>
            <person name="Lohaus R."/>
            <person name="Hsiao Y.Y."/>
            <person name="Niu S.C."/>
            <person name="Wang J.Y."/>
            <person name="Lin Y.C."/>
            <person name="Xu Q."/>
            <person name="Chen L.J."/>
            <person name="Yoshida K."/>
            <person name="Fujiwara S."/>
            <person name="Wang Z.W."/>
            <person name="Zhang Y.Q."/>
            <person name="Mitsuda N."/>
            <person name="Wang M."/>
            <person name="Liu G.H."/>
            <person name="Pecoraro L."/>
            <person name="Huang H.X."/>
            <person name="Xiao X.J."/>
            <person name="Lin M."/>
            <person name="Wu X.Y."/>
            <person name="Wu W.L."/>
            <person name="Chen Y.Y."/>
            <person name="Chang S.B."/>
            <person name="Sakamoto S."/>
            <person name="Ohme-Takagi M."/>
            <person name="Yagi M."/>
            <person name="Zeng S.J."/>
            <person name="Shen C.Y."/>
            <person name="Yeh C.M."/>
            <person name="Luo Y.B."/>
            <person name="Tsai W.C."/>
            <person name="Van de Peer Y."/>
            <person name="Liu Z.J."/>
        </authorList>
    </citation>
    <scope>NUCLEOTIDE SEQUENCE [LARGE SCALE GENOMIC DNA]</scope>
    <source>
        <tissue evidence="2">The whole plant</tissue>
    </source>
</reference>
<dbReference type="AlphaFoldDB" id="A0A2I0VKR4"/>
<proteinExistence type="predicted"/>
<evidence type="ECO:0000313" key="3">
    <source>
        <dbReference type="Proteomes" id="UP000233837"/>
    </source>
</evidence>